<dbReference type="EMBL" id="JAYJJU010000022">
    <property type="protein sequence ID" value="MEB3033787.1"/>
    <property type="molecule type" value="Genomic_DNA"/>
</dbReference>
<gene>
    <name evidence="2" type="ORF">KV113_19805</name>
</gene>
<protein>
    <submittedName>
        <fullName evidence="2">Uncharacterized protein</fullName>
    </submittedName>
</protein>
<dbReference type="RefSeq" id="WP_329780443.1">
    <property type="nucleotide sequence ID" value="NZ_JAYJJU010000022.1"/>
</dbReference>
<comment type="caution">
    <text evidence="2">The sequence shown here is derived from an EMBL/GenBank/DDBJ whole genome shotgun (WGS) entry which is preliminary data.</text>
</comment>
<evidence type="ECO:0000313" key="3">
    <source>
        <dbReference type="Proteomes" id="UP001298593"/>
    </source>
</evidence>
<proteinExistence type="predicted"/>
<accession>A0ABU5Y174</accession>
<reference evidence="2 3" key="1">
    <citation type="submission" date="2023-12" db="EMBL/GenBank/DDBJ databases">
        <title>Description of new species of Mycobacterium terrae complex isolated from sewage at the Sao Paulo Zoological Park Foundation in Brazil.</title>
        <authorList>
            <person name="Romagnoli C.L."/>
            <person name="Conceicao E.C."/>
            <person name="Machado E."/>
            <person name="Barreto L.B.P.F."/>
            <person name="Sharma A."/>
            <person name="Silva N.M."/>
            <person name="Marques L.E."/>
            <person name="Juliana M.A."/>
            <person name="Lourenco M.C.S."/>
            <person name="Digiampietri L.A."/>
            <person name="Suffys P.N."/>
            <person name="Viana-Niero C."/>
        </authorList>
    </citation>
    <scope>NUCLEOTIDE SEQUENCE [LARGE SCALE GENOMIC DNA]</scope>
    <source>
        <strain evidence="2 3">MYC340</strain>
    </source>
</reference>
<evidence type="ECO:0000256" key="1">
    <source>
        <dbReference type="SAM" id="Phobius"/>
    </source>
</evidence>
<feature type="transmembrane region" description="Helical" evidence="1">
    <location>
        <begin position="59"/>
        <end position="80"/>
    </location>
</feature>
<keyword evidence="1" id="KW-1133">Transmembrane helix</keyword>
<keyword evidence="3" id="KW-1185">Reference proteome</keyword>
<sequence>MLVLIVWSAALGLEPSYSWAGGIPVAVASLVLLVVRPALWRLWCAAIGWALVSQACIDTLGWAGIAVALLAGAVLCRRLLLLAHP</sequence>
<evidence type="ECO:0000313" key="2">
    <source>
        <dbReference type="EMBL" id="MEB3033787.1"/>
    </source>
</evidence>
<name>A0ABU5Y174_9MYCO</name>
<organism evidence="2 3">
    <name type="scientific">[Mycobacterium] nativiensis</name>
    <dbReference type="NCBI Taxonomy" id="2855503"/>
    <lineage>
        <taxon>Bacteria</taxon>
        <taxon>Bacillati</taxon>
        <taxon>Actinomycetota</taxon>
        <taxon>Actinomycetes</taxon>
        <taxon>Mycobacteriales</taxon>
        <taxon>Mycobacteriaceae</taxon>
        <taxon>Mycolicibacter</taxon>
    </lineage>
</organism>
<keyword evidence="1" id="KW-0812">Transmembrane</keyword>
<keyword evidence="1" id="KW-0472">Membrane</keyword>
<dbReference type="Proteomes" id="UP001298593">
    <property type="component" value="Unassembled WGS sequence"/>
</dbReference>